<evidence type="ECO:0000313" key="8">
    <source>
        <dbReference type="EMBL" id="OAP56060.1"/>
    </source>
</evidence>
<dbReference type="InterPro" id="IPR008040">
    <property type="entry name" value="Hydant_A_N"/>
</dbReference>
<dbReference type="InterPro" id="IPR027479">
    <property type="entry name" value="S-Me-THD_N_sf"/>
</dbReference>
<dbReference type="InterPro" id="IPR001138">
    <property type="entry name" value="Zn2Cys6_DnaBD"/>
</dbReference>
<name>A0A178Z8E3_9EURO</name>
<dbReference type="GO" id="GO:0003677">
    <property type="term" value="F:DNA binding"/>
    <property type="evidence" value="ECO:0007669"/>
    <property type="project" value="UniProtKB-KW"/>
</dbReference>
<dbReference type="SMART" id="SM00906">
    <property type="entry name" value="Fungal_trans"/>
    <property type="match status" value="1"/>
</dbReference>
<feature type="compositionally biased region" description="Basic and acidic residues" evidence="6">
    <location>
        <begin position="1081"/>
        <end position="1096"/>
    </location>
</feature>
<dbReference type="GO" id="GO:0008270">
    <property type="term" value="F:zinc ion binding"/>
    <property type="evidence" value="ECO:0007669"/>
    <property type="project" value="InterPro"/>
</dbReference>
<protein>
    <recommendedName>
        <fullName evidence="7">Zn(2)-C6 fungal-type domain-containing protein</fullName>
    </recommendedName>
</protein>
<gene>
    <name evidence="8" type="ORF">AYL99_09239</name>
</gene>
<comment type="caution">
    <text evidence="8">The sequence shown here is derived from an EMBL/GenBank/DDBJ whole genome shotgun (WGS) entry which is preliminary data.</text>
</comment>
<dbReference type="InterPro" id="IPR002821">
    <property type="entry name" value="Hydantoinase_A"/>
</dbReference>
<dbReference type="InterPro" id="IPR045079">
    <property type="entry name" value="Oxoprolinase-like"/>
</dbReference>
<dbReference type="Pfam" id="PF06032">
    <property type="entry name" value="S-Me-THD_N"/>
    <property type="match status" value="1"/>
</dbReference>
<dbReference type="CDD" id="cd12148">
    <property type="entry name" value="fungal_TF_MHR"/>
    <property type="match status" value="1"/>
</dbReference>
<evidence type="ECO:0000256" key="1">
    <source>
        <dbReference type="ARBA" id="ARBA00022723"/>
    </source>
</evidence>
<dbReference type="GO" id="GO:0000981">
    <property type="term" value="F:DNA-binding transcription factor activity, RNA polymerase II-specific"/>
    <property type="evidence" value="ECO:0007669"/>
    <property type="project" value="InterPro"/>
</dbReference>
<evidence type="ECO:0000256" key="4">
    <source>
        <dbReference type="ARBA" id="ARBA00023163"/>
    </source>
</evidence>
<evidence type="ECO:0000313" key="9">
    <source>
        <dbReference type="Proteomes" id="UP000078343"/>
    </source>
</evidence>
<dbReference type="SUPFAM" id="SSF57701">
    <property type="entry name" value="Zn2/Cys6 DNA-binding domain"/>
    <property type="match status" value="1"/>
</dbReference>
<dbReference type="GO" id="GO:0006351">
    <property type="term" value="P:DNA-templated transcription"/>
    <property type="evidence" value="ECO:0007669"/>
    <property type="project" value="InterPro"/>
</dbReference>
<keyword evidence="1" id="KW-0479">Metal-binding</keyword>
<proteinExistence type="predicted"/>
<evidence type="ECO:0000259" key="7">
    <source>
        <dbReference type="PROSITE" id="PS50048"/>
    </source>
</evidence>
<dbReference type="PANTHER" id="PTHR11365:SF10">
    <property type="entry name" value="HYDANTOINASE_OXOPROLINASE"/>
    <property type="match status" value="1"/>
</dbReference>
<dbReference type="SUPFAM" id="SSF53067">
    <property type="entry name" value="Actin-like ATPase domain"/>
    <property type="match status" value="2"/>
</dbReference>
<dbReference type="Proteomes" id="UP000078343">
    <property type="component" value="Unassembled WGS sequence"/>
</dbReference>
<dbReference type="InterPro" id="IPR048350">
    <property type="entry name" value="S-Me-THD-like_C"/>
</dbReference>
<evidence type="ECO:0000256" key="5">
    <source>
        <dbReference type="ARBA" id="ARBA00023242"/>
    </source>
</evidence>
<dbReference type="SMART" id="SM00066">
    <property type="entry name" value="GAL4"/>
    <property type="match status" value="1"/>
</dbReference>
<reference evidence="8 9" key="1">
    <citation type="submission" date="2016-04" db="EMBL/GenBank/DDBJ databases">
        <title>Draft genome of Fonsecaea erecta CBS 125763.</title>
        <authorList>
            <person name="Weiss V.A."/>
            <person name="Vicente V.A."/>
            <person name="Raittz R.T."/>
            <person name="Moreno L.F."/>
            <person name="De Souza E.M."/>
            <person name="Pedrosa F.O."/>
            <person name="Steffens M.B."/>
            <person name="Faoro H."/>
            <person name="Tadra-Sfeir M.Z."/>
            <person name="Najafzadeh M.J."/>
            <person name="Felipe M.S."/>
            <person name="Teixeira M."/>
            <person name="Sun J."/>
            <person name="Xi L."/>
            <person name="Gomes R."/>
            <person name="De Azevedo C.M."/>
            <person name="Salgado C.G."/>
            <person name="Da Silva M.B."/>
            <person name="Nascimento M.F."/>
            <person name="Queiroz-Telles F."/>
            <person name="Attili D.S."/>
            <person name="Gorbushina A."/>
        </authorList>
    </citation>
    <scope>NUCLEOTIDE SEQUENCE [LARGE SCALE GENOMIC DNA]</scope>
    <source>
        <strain evidence="8 9">CBS 125763</strain>
    </source>
</reference>
<keyword evidence="9" id="KW-1185">Reference proteome</keyword>
<dbReference type="PANTHER" id="PTHR11365">
    <property type="entry name" value="5-OXOPROLINASE RELATED"/>
    <property type="match status" value="1"/>
</dbReference>
<dbReference type="RefSeq" id="XP_018689427.1">
    <property type="nucleotide sequence ID" value="XM_018840746.1"/>
</dbReference>
<dbReference type="Gene3D" id="2.40.390.10">
    <property type="entry name" value="CV3147-like"/>
    <property type="match status" value="1"/>
</dbReference>
<dbReference type="Gene3D" id="4.10.240.10">
    <property type="entry name" value="Zn(2)-C6 fungal-type DNA-binding domain"/>
    <property type="match status" value="1"/>
</dbReference>
<feature type="region of interest" description="Disordered" evidence="6">
    <location>
        <begin position="1042"/>
        <end position="1103"/>
    </location>
</feature>
<dbReference type="FunFam" id="3.40.1610.10:FF:000001">
    <property type="entry name" value="Hydantoinase, putative"/>
    <property type="match status" value="1"/>
</dbReference>
<dbReference type="SUPFAM" id="SSF160991">
    <property type="entry name" value="CV3147-like"/>
    <property type="match status" value="1"/>
</dbReference>
<keyword evidence="3" id="KW-0238">DNA-binding</keyword>
<dbReference type="PROSITE" id="PS00463">
    <property type="entry name" value="ZN2_CY6_FUNGAL_1"/>
    <property type="match status" value="1"/>
</dbReference>
<dbReference type="Pfam" id="PF04082">
    <property type="entry name" value="Fungal_trans"/>
    <property type="match status" value="1"/>
</dbReference>
<dbReference type="InterPro" id="IPR043129">
    <property type="entry name" value="ATPase_NBD"/>
</dbReference>
<dbReference type="InterPro" id="IPR036864">
    <property type="entry name" value="Zn2-C6_fun-type_DNA-bd_sf"/>
</dbReference>
<dbReference type="InterPro" id="IPR007219">
    <property type="entry name" value="XnlR_reg_dom"/>
</dbReference>
<dbReference type="Pfam" id="PF01968">
    <property type="entry name" value="Hydantoinase_A"/>
    <property type="match status" value="1"/>
</dbReference>
<feature type="compositionally biased region" description="Polar residues" evidence="6">
    <location>
        <begin position="1042"/>
        <end position="1080"/>
    </location>
</feature>
<dbReference type="EMBL" id="LVYI01000009">
    <property type="protein sequence ID" value="OAP56060.1"/>
    <property type="molecule type" value="Genomic_DNA"/>
</dbReference>
<dbReference type="Gene3D" id="3.30.420.40">
    <property type="match status" value="1"/>
</dbReference>
<organism evidence="8 9">
    <name type="scientific">Fonsecaea erecta</name>
    <dbReference type="NCBI Taxonomy" id="1367422"/>
    <lineage>
        <taxon>Eukaryota</taxon>
        <taxon>Fungi</taxon>
        <taxon>Dikarya</taxon>
        <taxon>Ascomycota</taxon>
        <taxon>Pezizomycotina</taxon>
        <taxon>Eurotiomycetes</taxon>
        <taxon>Chaetothyriomycetidae</taxon>
        <taxon>Chaetothyriales</taxon>
        <taxon>Herpotrichiellaceae</taxon>
        <taxon>Fonsecaea</taxon>
    </lineage>
</organism>
<dbReference type="Gene3D" id="3.40.1610.10">
    <property type="entry name" value="CV3147-like domain"/>
    <property type="match status" value="1"/>
</dbReference>
<dbReference type="Pfam" id="PF20906">
    <property type="entry name" value="S-Me-THD_C"/>
    <property type="match status" value="1"/>
</dbReference>
<dbReference type="Pfam" id="PF00172">
    <property type="entry name" value="Zn_clus"/>
    <property type="match status" value="1"/>
</dbReference>
<dbReference type="Pfam" id="PF05378">
    <property type="entry name" value="Hydant_A_N"/>
    <property type="match status" value="1"/>
</dbReference>
<dbReference type="CDD" id="cd00067">
    <property type="entry name" value="GAL4"/>
    <property type="match status" value="1"/>
</dbReference>
<dbReference type="InterPro" id="IPR024071">
    <property type="entry name" value="S-Me-THD_C_sf"/>
</dbReference>
<evidence type="ECO:0000256" key="6">
    <source>
        <dbReference type="SAM" id="MobiDB-lite"/>
    </source>
</evidence>
<sequence>MGSIRAKRALRIGVDVGGTNTDAVLLDLDAVHQPNRGVLAWHKTPTTSPDVTDGIETAVSNVLKQAGDRISDISCLIVGTTHFLNAVIERDVHRLSKVAVIRLSKSFTKDIPPFSDFPPVLADLLHGYHGYVDGGLHIDGAQEAPINVEQVLKQCEEIERLGIKAIVISGIFSPIDQHFHQESRVRDIIQKRLGNVDVVCSSEVSNIGLLERENASILNASILRFARRTIRGFRNAMKRLNLDCTLFISQNDGTVLDSVSAAKLPIKTFSSGPTNSMRGAAYLGLGQLGLQGEERTSTIVIDVGGTTTDCGVLLPSGFPRAASAYVSVAGVTMNFPMPHLESIGLGGGSIIRERGIDVSIGPDSVGYQLTTRSRVFGGDTCTATDVAVAGGLAVGDPALVSDIQPEMIQRVRARTKKMLERVIDRLKLTPAPLPVLLVGGGSVICPLELEGVSQVVVPKFHSVANAVGAAISRVCGSVDAIYSITDMSLSEVMEDAKAQAIAKAMKGGADPSTVTVVEIDTLPIPYVSGQIRVLVKAVGDLSLDYVADSKTVAEEEDEPNEVLVHPVKGLSLSSKEEITKGKFDFDAYRPLVRRNADTGVHEWIVSETDIEWLSVGCYILGCAGGGSPKAEFLKLRDQIRGGNTIRIIDSSSLKEDALIYWGGMMGSPAVSIERLNSSECITAVADLMEYLGHKSFDAVMGLEIGGANGLEPLLIGSSHAFDRPVIDADWMGRAYPTYWQTTIAVYESGQLTPCAIASGDGKTIIMTKSPDDEIVDRALRASCSEMGSRVGMAARPTTTDRVRSYGVINTLSLSWRIGRTVARAQQESTIHTVAEQIIDEVGGPTTAKILFRGKIVAVERRVFKGHSYGEITIAQTDEDEEEQTHERAAVAEGGVVKIPFKNENIYAKHIADDGTETYLATVPDLISVLDTQSGCALGVPEFRYGLLVTVLGITCSPRWSDTKRGLEYGGPEAFGYSIDYHPLGVFVEPKSVVLEYAEAMTGAACSRCHTKRIKCLGGVPCRNCTLSDSPCIFPPPRKSRYSVSQQGPVSPSNSLKEENSTPSTAANGGSIPATSKTGSYRRSEKDFSSRRSDQGKRASRQTYRANPSCRTFVEQFIAWAAVQKLQLDPFDEASFNPSWASLGHLDPGLMNPGLEISIDTEVSRSSDRSDASRPVKIRMPPYNHSIHLIQCVEFAIGHDQHYFRRQHIRARVTQMYQHPESPRSKDRGWLCFWLAVLAVGELHNSNGCSSADNGLALGRASPDKEAPGADYYYQSVAFLQQVAENPDVLYIETLCLLAVYAFSMDKINTAYMYNGLGLRAALSLGLHRSPLDVPLEGSDLRIAESEHQRRVFWTVYYQDLLTSSTTGRPWGILDDEITIEYADSSRISGESVMEFFDSEESNAHLELMRLRGQAYSSLYGYAGTAINPYSHISLFDFDMGNPLSQQHLDKMDEFHQGLIAWQQELPEKLKLARSFEGLGLFPSRVTANLHLIYHQTILVLLRPILVNIHNDRFDARTKDHFDTNDAYPGSKPMLRAFYSAILDSARETAATYSYFDASYAFTAAIGLHLARTMQSFAYPNQDALHFTDDDLSALSTTVGILRQQSLAGNVPAKHFDRQLRLLESNMQALQTSLDNRVNLGDLNFDLDYLDPGLPSLSDSVGARLRGEL</sequence>
<accession>A0A178Z8E3</accession>
<keyword evidence="2" id="KW-0805">Transcription regulation</keyword>
<feature type="domain" description="Zn(2)-C6 fungal-type" evidence="7">
    <location>
        <begin position="1004"/>
        <end position="1033"/>
    </location>
</feature>
<dbReference type="OrthoDB" id="5404895at2759"/>
<dbReference type="GO" id="GO:0016787">
    <property type="term" value="F:hydrolase activity"/>
    <property type="evidence" value="ECO:0007669"/>
    <property type="project" value="InterPro"/>
</dbReference>
<evidence type="ECO:0000256" key="2">
    <source>
        <dbReference type="ARBA" id="ARBA00023015"/>
    </source>
</evidence>
<dbReference type="GeneID" id="30013407"/>
<evidence type="ECO:0000256" key="3">
    <source>
        <dbReference type="ARBA" id="ARBA00023125"/>
    </source>
</evidence>
<dbReference type="InterPro" id="IPR010318">
    <property type="entry name" value="S-Me-THD_N"/>
</dbReference>
<keyword evidence="5" id="KW-0539">Nucleus</keyword>
<dbReference type="PROSITE" id="PS50048">
    <property type="entry name" value="ZN2_CY6_FUNGAL_2"/>
    <property type="match status" value="1"/>
</dbReference>
<keyword evidence="4" id="KW-0804">Transcription</keyword>